<gene>
    <name evidence="6" type="ORF">C4532_00090</name>
</gene>
<dbReference type="InterPro" id="IPR007202">
    <property type="entry name" value="4Fe-4S_dom"/>
</dbReference>
<protein>
    <recommendedName>
        <fullName evidence="5">4Fe-4S domain-containing protein</fullName>
    </recommendedName>
</protein>
<keyword evidence="2" id="KW-0479">Metal-binding</keyword>
<keyword evidence="3" id="KW-0408">Iron</keyword>
<organism evidence="6 7">
    <name type="scientific">Candidatus Abyssobacteria bacterium SURF_17</name>
    <dbReference type="NCBI Taxonomy" id="2093361"/>
    <lineage>
        <taxon>Bacteria</taxon>
        <taxon>Pseudomonadati</taxon>
        <taxon>Candidatus Hydrogenedentota</taxon>
        <taxon>Candidatus Abyssobacteria</taxon>
    </lineage>
</organism>
<keyword evidence="1" id="KW-0004">4Fe-4S</keyword>
<feature type="domain" description="4Fe-4S" evidence="5">
    <location>
        <begin position="203"/>
        <end position="262"/>
    </location>
</feature>
<name>A0A419F9U8_9BACT</name>
<accession>A0A419F9U8</accession>
<evidence type="ECO:0000256" key="1">
    <source>
        <dbReference type="ARBA" id="ARBA00022485"/>
    </source>
</evidence>
<dbReference type="GO" id="GO:0051539">
    <property type="term" value="F:4 iron, 4 sulfur cluster binding"/>
    <property type="evidence" value="ECO:0007669"/>
    <property type="project" value="UniProtKB-KW"/>
</dbReference>
<keyword evidence="4" id="KW-0411">Iron-sulfur</keyword>
<proteinExistence type="predicted"/>
<evidence type="ECO:0000259" key="5">
    <source>
        <dbReference type="PROSITE" id="PS51656"/>
    </source>
</evidence>
<dbReference type="Pfam" id="PF04060">
    <property type="entry name" value="FeS"/>
    <property type="match status" value="1"/>
</dbReference>
<dbReference type="EMBL" id="QZKI01000001">
    <property type="protein sequence ID" value="RJP75662.1"/>
    <property type="molecule type" value="Genomic_DNA"/>
</dbReference>
<dbReference type="AlphaFoldDB" id="A0A419F9U8"/>
<evidence type="ECO:0000256" key="4">
    <source>
        <dbReference type="ARBA" id="ARBA00023014"/>
    </source>
</evidence>
<sequence>MMGYSTSFFSSHRELEEVRECLRRGNVPHQRFVPSPVEPSIQLWAVSVASEMSGKARELIIGNRIEIMGHYDLPQPERRLPDDRSTSAYDPPNHPFIEKMWLTFIAQCFADASKIRLIAHHGQDIASLLPYLNSTLRAAEYSSEIPVLTYKKGIRMISLYRDKIGVAKADDLLDAWLCMKEIREKIQWAHDHKDEITPDFEMRAAPSALDIYKLLPRTNCGKCGKPTCMAFAAAVANGEAEADNCPTLMKAESAEGRNELLELLGEAS</sequence>
<dbReference type="PANTHER" id="PTHR36214:SF3">
    <property type="entry name" value="ACETYL-COA DECARBONYLASE_SYNTHASE COMPLEX SUBUNIT GAMMA"/>
    <property type="match status" value="1"/>
</dbReference>
<dbReference type="PANTHER" id="PTHR36214">
    <property type="match status" value="1"/>
</dbReference>
<dbReference type="PROSITE" id="PS51656">
    <property type="entry name" value="4FE4S"/>
    <property type="match status" value="1"/>
</dbReference>
<reference evidence="6 7" key="1">
    <citation type="journal article" date="2017" name="ISME J.">
        <title>Energy and carbon metabolisms in a deep terrestrial subsurface fluid microbial community.</title>
        <authorList>
            <person name="Momper L."/>
            <person name="Jungbluth S.P."/>
            <person name="Lee M.D."/>
            <person name="Amend J.P."/>
        </authorList>
    </citation>
    <scope>NUCLEOTIDE SEQUENCE [LARGE SCALE GENOMIC DNA]</scope>
    <source>
        <strain evidence="6">SURF_17</strain>
    </source>
</reference>
<evidence type="ECO:0000313" key="6">
    <source>
        <dbReference type="EMBL" id="RJP75662.1"/>
    </source>
</evidence>
<evidence type="ECO:0000256" key="3">
    <source>
        <dbReference type="ARBA" id="ARBA00023004"/>
    </source>
</evidence>
<dbReference type="GO" id="GO:0046872">
    <property type="term" value="F:metal ion binding"/>
    <property type="evidence" value="ECO:0007669"/>
    <property type="project" value="UniProtKB-KW"/>
</dbReference>
<dbReference type="InterPro" id="IPR051069">
    <property type="entry name" value="ACDS_complex_subunit"/>
</dbReference>
<dbReference type="Gene3D" id="1.10.15.40">
    <property type="entry name" value="Electron transport complex subunit B, putative Fe-S cluster"/>
    <property type="match status" value="1"/>
</dbReference>
<evidence type="ECO:0000256" key="2">
    <source>
        <dbReference type="ARBA" id="ARBA00022723"/>
    </source>
</evidence>
<dbReference type="Proteomes" id="UP000285961">
    <property type="component" value="Unassembled WGS sequence"/>
</dbReference>
<comment type="caution">
    <text evidence="6">The sequence shown here is derived from an EMBL/GenBank/DDBJ whole genome shotgun (WGS) entry which is preliminary data.</text>
</comment>
<evidence type="ECO:0000313" key="7">
    <source>
        <dbReference type="Proteomes" id="UP000285961"/>
    </source>
</evidence>